<keyword evidence="1" id="KW-1185">Reference proteome</keyword>
<organism evidence="1 2">
    <name type="scientific">Spinacia oleracea</name>
    <name type="common">Spinach</name>
    <dbReference type="NCBI Taxonomy" id="3562"/>
    <lineage>
        <taxon>Eukaryota</taxon>
        <taxon>Viridiplantae</taxon>
        <taxon>Streptophyta</taxon>
        <taxon>Embryophyta</taxon>
        <taxon>Tracheophyta</taxon>
        <taxon>Spermatophyta</taxon>
        <taxon>Magnoliopsida</taxon>
        <taxon>eudicotyledons</taxon>
        <taxon>Gunneridae</taxon>
        <taxon>Pentapetalae</taxon>
        <taxon>Caryophyllales</taxon>
        <taxon>Chenopodiaceae</taxon>
        <taxon>Chenopodioideae</taxon>
        <taxon>Anserineae</taxon>
        <taxon>Spinacia</taxon>
    </lineage>
</organism>
<evidence type="ECO:0000313" key="1">
    <source>
        <dbReference type="Proteomes" id="UP000813463"/>
    </source>
</evidence>
<evidence type="ECO:0000313" key="3">
    <source>
        <dbReference type="RefSeq" id="XP_056692943.1"/>
    </source>
</evidence>
<dbReference type="RefSeq" id="XP_056692942.1">
    <property type="nucleotide sequence ID" value="XM_056836964.1"/>
</dbReference>
<dbReference type="RefSeq" id="XP_056692943.1">
    <property type="nucleotide sequence ID" value="XM_056836965.1"/>
</dbReference>
<evidence type="ECO:0000313" key="2">
    <source>
        <dbReference type="RefSeq" id="XP_056692942.1"/>
    </source>
</evidence>
<sequence>MLSITNLQAVGISSETSKRKHWVNEFHFDEISLLHQSTAGSIFLYPPHLTSPSTCRGSCCGEATVGPKRFRYRKASWPRKVWSCLLCLREERFVRKVYLWYENDFKKNGYVVVLPRMAFLFSSENEYDCRNFLV</sequence>
<name>A0ABM3RBF7_SPIOL</name>
<dbReference type="GeneID" id="110796361"/>
<reference evidence="2 3" key="2">
    <citation type="submission" date="2025-05" db="UniProtKB">
        <authorList>
            <consortium name="RefSeq"/>
        </authorList>
    </citation>
    <scope>IDENTIFICATION</scope>
    <source>
        <tissue evidence="2 3">Leaf</tissue>
    </source>
</reference>
<reference evidence="1" key="1">
    <citation type="journal article" date="2021" name="Nat. Commun.">
        <title>Genomic analyses provide insights into spinach domestication and the genetic basis of agronomic traits.</title>
        <authorList>
            <person name="Cai X."/>
            <person name="Sun X."/>
            <person name="Xu C."/>
            <person name="Sun H."/>
            <person name="Wang X."/>
            <person name="Ge C."/>
            <person name="Zhang Z."/>
            <person name="Wang Q."/>
            <person name="Fei Z."/>
            <person name="Jiao C."/>
            <person name="Wang Q."/>
        </authorList>
    </citation>
    <scope>NUCLEOTIDE SEQUENCE [LARGE SCALE GENOMIC DNA]</scope>
    <source>
        <strain evidence="1">cv. Varoflay</strain>
    </source>
</reference>
<proteinExistence type="predicted"/>
<dbReference type="Proteomes" id="UP000813463">
    <property type="component" value="Chromosome 2"/>
</dbReference>
<gene>
    <name evidence="2 3" type="primary">LOC110796361</name>
</gene>
<accession>A0ABM3RBF7</accession>
<protein>
    <submittedName>
        <fullName evidence="2 3">Uncharacterized protein</fullName>
    </submittedName>
</protein>